<evidence type="ECO:0000313" key="1">
    <source>
        <dbReference type="EMBL" id="TNN46049.1"/>
    </source>
</evidence>
<comment type="caution">
    <text evidence="1">The sequence shown here is derived from an EMBL/GenBank/DDBJ whole genome shotgun (WGS) entry which is preliminary data.</text>
</comment>
<dbReference type="EMBL" id="SRLO01000811">
    <property type="protein sequence ID" value="TNN46049.1"/>
    <property type="molecule type" value="Genomic_DNA"/>
</dbReference>
<sequence length="76" mass="8189">MFALSPEHSPLCVRDHSLLPNCSALHLHSQLNAAEINVLLRLCSGGSAGQGPGLEEALEQLSIIFIPGFKTHRTED</sequence>
<evidence type="ECO:0000313" key="2">
    <source>
        <dbReference type="Proteomes" id="UP000314294"/>
    </source>
</evidence>
<dbReference type="Proteomes" id="UP000314294">
    <property type="component" value="Unassembled WGS sequence"/>
</dbReference>
<dbReference type="AlphaFoldDB" id="A0A4Z2FXV2"/>
<proteinExistence type="predicted"/>
<gene>
    <name evidence="1" type="ORF">EYF80_043748</name>
</gene>
<protein>
    <submittedName>
        <fullName evidence="1">Uncharacterized protein</fullName>
    </submittedName>
</protein>
<organism evidence="1 2">
    <name type="scientific">Liparis tanakae</name>
    <name type="common">Tanaka's snailfish</name>
    <dbReference type="NCBI Taxonomy" id="230148"/>
    <lineage>
        <taxon>Eukaryota</taxon>
        <taxon>Metazoa</taxon>
        <taxon>Chordata</taxon>
        <taxon>Craniata</taxon>
        <taxon>Vertebrata</taxon>
        <taxon>Euteleostomi</taxon>
        <taxon>Actinopterygii</taxon>
        <taxon>Neopterygii</taxon>
        <taxon>Teleostei</taxon>
        <taxon>Neoteleostei</taxon>
        <taxon>Acanthomorphata</taxon>
        <taxon>Eupercaria</taxon>
        <taxon>Perciformes</taxon>
        <taxon>Cottioidei</taxon>
        <taxon>Cottales</taxon>
        <taxon>Liparidae</taxon>
        <taxon>Liparis</taxon>
    </lineage>
</organism>
<keyword evidence="2" id="KW-1185">Reference proteome</keyword>
<name>A0A4Z2FXV2_9TELE</name>
<reference evidence="1 2" key="1">
    <citation type="submission" date="2019-03" db="EMBL/GenBank/DDBJ databases">
        <title>First draft genome of Liparis tanakae, snailfish: a comprehensive survey of snailfish specific genes.</title>
        <authorList>
            <person name="Kim W."/>
            <person name="Song I."/>
            <person name="Jeong J.-H."/>
            <person name="Kim D."/>
            <person name="Kim S."/>
            <person name="Ryu S."/>
            <person name="Song J.Y."/>
            <person name="Lee S.K."/>
        </authorList>
    </citation>
    <scope>NUCLEOTIDE SEQUENCE [LARGE SCALE GENOMIC DNA]</scope>
    <source>
        <tissue evidence="1">Muscle</tissue>
    </source>
</reference>
<accession>A0A4Z2FXV2</accession>